<feature type="region of interest" description="Disordered" evidence="1">
    <location>
        <begin position="79"/>
        <end position="103"/>
    </location>
</feature>
<dbReference type="Proteomes" id="UP000324222">
    <property type="component" value="Unassembled WGS sequence"/>
</dbReference>
<sequence length="144" mass="16838">MITILFFFQVAVVLLSVVATAVMATPDDDYFFYRRPARPVVHVLKPARPTRYVVRQFSVPFSPSFSPYHFFDDDHFDRKKRSAEPEPVAEASNSRKKRDADFDDDFPWYSVGHVAPRIYSRPRVYYRPAPFVPFGFGRGFFDDK</sequence>
<name>A0A5B7J7V5_PORTR</name>
<proteinExistence type="predicted"/>
<feature type="signal peptide" evidence="2">
    <location>
        <begin position="1"/>
        <end position="24"/>
    </location>
</feature>
<evidence type="ECO:0000256" key="1">
    <source>
        <dbReference type="SAM" id="MobiDB-lite"/>
    </source>
</evidence>
<evidence type="ECO:0000313" key="3">
    <source>
        <dbReference type="EMBL" id="MPC92262.1"/>
    </source>
</evidence>
<reference evidence="3 4" key="1">
    <citation type="submission" date="2019-05" db="EMBL/GenBank/DDBJ databases">
        <title>Another draft genome of Portunus trituberculatus and its Hox gene families provides insights of decapod evolution.</title>
        <authorList>
            <person name="Jeong J.-H."/>
            <person name="Song I."/>
            <person name="Kim S."/>
            <person name="Choi T."/>
            <person name="Kim D."/>
            <person name="Ryu S."/>
            <person name="Kim W."/>
        </authorList>
    </citation>
    <scope>NUCLEOTIDE SEQUENCE [LARGE SCALE GENOMIC DNA]</scope>
    <source>
        <tissue evidence="3">Muscle</tissue>
    </source>
</reference>
<comment type="caution">
    <text evidence="3">The sequence shown here is derived from an EMBL/GenBank/DDBJ whole genome shotgun (WGS) entry which is preliminary data.</text>
</comment>
<keyword evidence="4" id="KW-1185">Reference proteome</keyword>
<evidence type="ECO:0000313" key="4">
    <source>
        <dbReference type="Proteomes" id="UP000324222"/>
    </source>
</evidence>
<evidence type="ECO:0000256" key="2">
    <source>
        <dbReference type="SAM" id="SignalP"/>
    </source>
</evidence>
<dbReference type="AlphaFoldDB" id="A0A5B7J7V5"/>
<feature type="chain" id="PRO_5022814266" evidence="2">
    <location>
        <begin position="25"/>
        <end position="144"/>
    </location>
</feature>
<keyword evidence="2" id="KW-0732">Signal</keyword>
<dbReference type="EMBL" id="VSRR010090637">
    <property type="protein sequence ID" value="MPC92262.1"/>
    <property type="molecule type" value="Genomic_DNA"/>
</dbReference>
<protein>
    <submittedName>
        <fullName evidence="3">Uncharacterized protein</fullName>
    </submittedName>
</protein>
<organism evidence="3 4">
    <name type="scientific">Portunus trituberculatus</name>
    <name type="common">Swimming crab</name>
    <name type="synonym">Neptunus trituberculatus</name>
    <dbReference type="NCBI Taxonomy" id="210409"/>
    <lineage>
        <taxon>Eukaryota</taxon>
        <taxon>Metazoa</taxon>
        <taxon>Ecdysozoa</taxon>
        <taxon>Arthropoda</taxon>
        <taxon>Crustacea</taxon>
        <taxon>Multicrustacea</taxon>
        <taxon>Malacostraca</taxon>
        <taxon>Eumalacostraca</taxon>
        <taxon>Eucarida</taxon>
        <taxon>Decapoda</taxon>
        <taxon>Pleocyemata</taxon>
        <taxon>Brachyura</taxon>
        <taxon>Eubrachyura</taxon>
        <taxon>Portunoidea</taxon>
        <taxon>Portunidae</taxon>
        <taxon>Portuninae</taxon>
        <taxon>Portunus</taxon>
    </lineage>
</organism>
<gene>
    <name evidence="3" type="ORF">E2C01_087341</name>
</gene>
<accession>A0A5B7J7V5</accession>